<feature type="transmembrane region" description="Helical" evidence="1">
    <location>
        <begin position="127"/>
        <end position="150"/>
    </location>
</feature>
<feature type="transmembrane region" description="Helical" evidence="1">
    <location>
        <begin position="103"/>
        <end position="121"/>
    </location>
</feature>
<dbReference type="EMBL" id="ABXB03000003">
    <property type="protein sequence ID" value="EFA22536.1"/>
    <property type="molecule type" value="Genomic_DNA"/>
</dbReference>
<keyword evidence="5" id="KW-1185">Reference proteome</keyword>
<comment type="caution">
    <text evidence="2">The sequence shown here is derived from an EMBL/GenBank/DDBJ whole genome shotgun (WGS) entry which is preliminary data.</text>
</comment>
<keyword evidence="1" id="KW-1133">Transmembrane helix</keyword>
<feature type="transmembrane region" description="Helical" evidence="1">
    <location>
        <begin position="162"/>
        <end position="180"/>
    </location>
</feature>
<organism evidence="2 4">
    <name type="scientific">Bifidobacterium gallicum DSM 20093 = LMG 11596</name>
    <dbReference type="NCBI Taxonomy" id="561180"/>
    <lineage>
        <taxon>Bacteria</taxon>
        <taxon>Bacillati</taxon>
        <taxon>Actinomycetota</taxon>
        <taxon>Actinomycetes</taxon>
        <taxon>Bifidobacteriales</taxon>
        <taxon>Bifidobacteriaceae</taxon>
        <taxon>Bifidobacterium</taxon>
    </lineage>
</organism>
<proteinExistence type="predicted"/>
<dbReference type="Proteomes" id="UP000003656">
    <property type="component" value="Unassembled WGS sequence"/>
</dbReference>
<reference evidence="2 4" key="1">
    <citation type="submission" date="2009-11" db="EMBL/GenBank/DDBJ databases">
        <authorList>
            <person name="Weinstock G."/>
            <person name="Sodergren E."/>
            <person name="Clifton S."/>
            <person name="Fulton L."/>
            <person name="Fulton B."/>
            <person name="Courtney L."/>
            <person name="Fronick C."/>
            <person name="Harrison M."/>
            <person name="Strong C."/>
            <person name="Farmer C."/>
            <person name="Delahaunty K."/>
            <person name="Markovic C."/>
            <person name="Hall O."/>
            <person name="Minx P."/>
            <person name="Tomlinson C."/>
            <person name="Mitreva M."/>
            <person name="Nelson J."/>
            <person name="Hou S."/>
            <person name="Wollam A."/>
            <person name="Pepin K.H."/>
            <person name="Johnson M."/>
            <person name="Bhonagiri V."/>
            <person name="Nash W.E."/>
            <person name="Warren W."/>
            <person name="Chinwalla A."/>
            <person name="Mardis E.R."/>
            <person name="Wilson R.K."/>
        </authorList>
    </citation>
    <scope>NUCLEOTIDE SEQUENCE [LARGE SCALE GENOMIC DNA]</scope>
    <source>
        <strain evidence="2 4">DSM 20093</strain>
    </source>
</reference>
<evidence type="ECO:0000313" key="3">
    <source>
        <dbReference type="EMBL" id="KFI59527.1"/>
    </source>
</evidence>
<feature type="transmembrane region" description="Helical" evidence="1">
    <location>
        <begin position="186"/>
        <end position="205"/>
    </location>
</feature>
<dbReference type="AlphaFoldDB" id="D1NUN5"/>
<feature type="transmembrane region" description="Helical" evidence="1">
    <location>
        <begin position="50"/>
        <end position="70"/>
    </location>
</feature>
<dbReference type="EMBL" id="JGYW01000002">
    <property type="protein sequence ID" value="KFI59527.1"/>
    <property type="molecule type" value="Genomic_DNA"/>
</dbReference>
<dbReference type="InterPro" id="IPR046283">
    <property type="entry name" value="DUF6320"/>
</dbReference>
<evidence type="ECO:0000256" key="1">
    <source>
        <dbReference type="SAM" id="Phobius"/>
    </source>
</evidence>
<accession>D1NUN5</accession>
<name>D1NUN5_9BIFI</name>
<evidence type="ECO:0000313" key="5">
    <source>
        <dbReference type="Proteomes" id="UP000029074"/>
    </source>
</evidence>
<feature type="transmembrane region" description="Helical" evidence="1">
    <location>
        <begin position="76"/>
        <end position="96"/>
    </location>
</feature>
<reference evidence="3 5" key="2">
    <citation type="submission" date="2014-03" db="EMBL/GenBank/DDBJ databases">
        <title>Genomics of Bifidobacteria.</title>
        <authorList>
            <person name="Ventura M."/>
            <person name="Milani C."/>
            <person name="Lugli G.A."/>
        </authorList>
    </citation>
    <scope>NUCLEOTIDE SEQUENCE [LARGE SCALE GENOMIC DNA]</scope>
    <source>
        <strain evidence="3 5">LMG 11596</strain>
    </source>
</reference>
<evidence type="ECO:0000313" key="4">
    <source>
        <dbReference type="Proteomes" id="UP000003656"/>
    </source>
</evidence>
<gene>
    <name evidence="3" type="ORF">BGLCM_0192</name>
    <name evidence="2" type="ORF">BIFGAL_03561</name>
</gene>
<dbReference type="eggNOG" id="COG1020">
    <property type="taxonomic scope" value="Bacteria"/>
</dbReference>
<protein>
    <submittedName>
        <fullName evidence="3">Membrane protein</fullName>
    </submittedName>
</protein>
<sequence length="219" mass="25116">MRRCMACDVDYTGHIERCPLCQSDLVGDAVPGVLPRQIPFLKPRRLATQLLLFITGVVIVLIVFFAYQFHWDWPDVIASLFSWLVLMLLVVNAVAHDVRPLRLCFRLPYLILLASLVWLLFTRNLIITQFVIPITWLASFAYDAVVLVVLRDRAIDRYFKYLIFDIIMGAVLLVMIPLGWAPWHLLVVINAAVAAIMLLSLVIFAHRQIGDNFHRQFSA</sequence>
<evidence type="ECO:0000313" key="2">
    <source>
        <dbReference type="EMBL" id="EFA22536.1"/>
    </source>
</evidence>
<dbReference type="Proteomes" id="UP000029074">
    <property type="component" value="Unassembled WGS sequence"/>
</dbReference>
<keyword evidence="1" id="KW-0812">Transmembrane</keyword>
<dbReference type="Pfam" id="PF19845">
    <property type="entry name" value="DUF6320"/>
    <property type="match status" value="1"/>
</dbReference>
<dbReference type="STRING" id="561180.BIFGAL_03561"/>
<keyword evidence="1" id="KW-0472">Membrane</keyword>